<reference evidence="3 4" key="1">
    <citation type="submission" date="2024-06" db="EMBL/GenBank/DDBJ databases">
        <title>A chromosome-level genome assembly of beet webworm, Loxostege sticticalis.</title>
        <authorList>
            <person name="Zhang Y."/>
        </authorList>
    </citation>
    <scope>NUCLEOTIDE SEQUENCE [LARGE SCALE GENOMIC DNA]</scope>
    <source>
        <strain evidence="3">AQ026</strain>
        <tissue evidence="3">Whole body</tissue>
    </source>
</reference>
<gene>
    <name evidence="3" type="ORF">ABMA27_016281</name>
</gene>
<dbReference type="InterPro" id="IPR005312">
    <property type="entry name" value="DUF1759"/>
</dbReference>
<dbReference type="InterPro" id="IPR012337">
    <property type="entry name" value="RNaseH-like_sf"/>
</dbReference>
<evidence type="ECO:0000313" key="3">
    <source>
        <dbReference type="EMBL" id="KAL0884301.1"/>
    </source>
</evidence>
<evidence type="ECO:0000259" key="2">
    <source>
        <dbReference type="PROSITE" id="PS50994"/>
    </source>
</evidence>
<keyword evidence="4" id="KW-1185">Reference proteome</keyword>
<dbReference type="CDD" id="cd01644">
    <property type="entry name" value="RT_pepA17"/>
    <property type="match status" value="1"/>
</dbReference>
<dbReference type="SUPFAM" id="SSF56672">
    <property type="entry name" value="DNA/RNA polymerases"/>
    <property type="match status" value="1"/>
</dbReference>
<dbReference type="InterPro" id="IPR008042">
    <property type="entry name" value="Retrotrans_Pao"/>
</dbReference>
<dbReference type="Pfam" id="PF17921">
    <property type="entry name" value="Integrase_H2C2"/>
    <property type="match status" value="1"/>
</dbReference>
<dbReference type="PROSITE" id="PS50994">
    <property type="entry name" value="INTEGRASE"/>
    <property type="match status" value="1"/>
</dbReference>
<dbReference type="InterPro" id="IPR036397">
    <property type="entry name" value="RNaseH_sf"/>
</dbReference>
<dbReference type="Gene3D" id="3.30.420.10">
    <property type="entry name" value="Ribonuclease H-like superfamily/Ribonuclease H"/>
    <property type="match status" value="1"/>
</dbReference>
<dbReference type="InterPro" id="IPR043502">
    <property type="entry name" value="DNA/RNA_pol_sf"/>
</dbReference>
<protein>
    <recommendedName>
        <fullName evidence="2">Integrase catalytic domain-containing protein</fullName>
    </recommendedName>
</protein>
<dbReference type="SUPFAM" id="SSF53098">
    <property type="entry name" value="Ribonuclease H-like"/>
    <property type="match status" value="1"/>
</dbReference>
<name>A0ABR3I680_LOXSC</name>
<dbReference type="PANTHER" id="PTHR47331">
    <property type="entry name" value="PHD-TYPE DOMAIN-CONTAINING PROTEIN"/>
    <property type="match status" value="1"/>
</dbReference>
<dbReference type="EMBL" id="JBEUOH010000008">
    <property type="protein sequence ID" value="KAL0884301.1"/>
    <property type="molecule type" value="Genomic_DNA"/>
</dbReference>
<evidence type="ECO:0000313" key="4">
    <source>
        <dbReference type="Proteomes" id="UP001549920"/>
    </source>
</evidence>
<organism evidence="3 4">
    <name type="scientific">Loxostege sticticalis</name>
    <name type="common">Beet webworm moth</name>
    <dbReference type="NCBI Taxonomy" id="481309"/>
    <lineage>
        <taxon>Eukaryota</taxon>
        <taxon>Metazoa</taxon>
        <taxon>Ecdysozoa</taxon>
        <taxon>Arthropoda</taxon>
        <taxon>Hexapoda</taxon>
        <taxon>Insecta</taxon>
        <taxon>Pterygota</taxon>
        <taxon>Neoptera</taxon>
        <taxon>Endopterygota</taxon>
        <taxon>Lepidoptera</taxon>
        <taxon>Glossata</taxon>
        <taxon>Ditrysia</taxon>
        <taxon>Pyraloidea</taxon>
        <taxon>Crambidae</taxon>
        <taxon>Pyraustinae</taxon>
        <taxon>Loxostege</taxon>
    </lineage>
</organism>
<feature type="domain" description="Integrase catalytic" evidence="2">
    <location>
        <begin position="1438"/>
        <end position="1637"/>
    </location>
</feature>
<accession>A0ABR3I680</accession>
<dbReference type="Pfam" id="PF05380">
    <property type="entry name" value="Peptidase_A17"/>
    <property type="match status" value="1"/>
</dbReference>
<feature type="region of interest" description="Disordered" evidence="1">
    <location>
        <begin position="1749"/>
        <end position="1784"/>
    </location>
</feature>
<dbReference type="InterPro" id="IPR001584">
    <property type="entry name" value="Integrase_cat-core"/>
</dbReference>
<dbReference type="Pfam" id="PF18701">
    <property type="entry name" value="DUF5641"/>
    <property type="match status" value="1"/>
</dbReference>
<dbReference type="Proteomes" id="UP001549920">
    <property type="component" value="Unassembled WGS sequence"/>
</dbReference>
<dbReference type="Pfam" id="PF03564">
    <property type="entry name" value="DUF1759"/>
    <property type="match status" value="1"/>
</dbReference>
<dbReference type="PANTHER" id="PTHR47331:SF5">
    <property type="entry name" value="RIBONUCLEASE H"/>
    <property type="match status" value="1"/>
</dbReference>
<dbReference type="InterPro" id="IPR041588">
    <property type="entry name" value="Integrase_H2C2"/>
</dbReference>
<proteinExistence type="predicted"/>
<comment type="caution">
    <text evidence="3">The sequence shown here is derived from an EMBL/GenBank/DDBJ whole genome shotgun (WGS) entry which is preliminary data.</text>
</comment>
<feature type="region of interest" description="Disordered" evidence="1">
    <location>
        <begin position="415"/>
        <end position="437"/>
    </location>
</feature>
<feature type="compositionally biased region" description="Low complexity" evidence="1">
    <location>
        <begin position="422"/>
        <end position="437"/>
    </location>
</feature>
<sequence>MEALLLHQEEIHEQIKKAFANYKKTPRERLSLFYIQTKLESLETLWEKFTDVHYKVIASVTKDQRNELPYFTEDTYEVVENIYTDCKIKMKIGMNQISSAGTGPVQGSNSESKSVQMNVEVKLPQIQLPLFSGVYEEWQSFQDMFISLIHNNANLSAVQKLHYLKSSLKGEPENLLRSLSTTETNYQEAWDKLTRRYNNKRYNSNEILKRLFAQKPISNESAPAIKQLLDTTSACLKSLKNLGIDIKSWDVIINYLIVSKLDYETRRLWETEISRSTSDDFPTWDQLVEFLETRFRTLEMISGTKPNVKPINNTNLSTKHATNQKMFHSTVQDGERDKKEYNKVCVFCSNQHLLYQCKQFASKSPEERSEFVQSKRLCFNCFSSTHNVRSCHQSTCCRRCGRRHHSLLHLERSEHQVPVEAPTTSSEQSSSPVNVQQSNNYEKKVVAHFAKEEHQGKMLLATALVKVKSTNGYSQTARVLIDQGSEASFVTESTVQSLGLKRYPVNGLVSGVGDGKLRTKNIVQFELESLHNPDFSILVDAFVLSSLTSFLPSTKTSIFDWPDLENLALADPDYGSPGKIHIILGVEAFSQIILSGLMKHPSSGGPVAQNTQLGWILSGRVGVSDEPSLQMKTLHLQVKEDEILKQFWEIEREPDLIKKPLTKEEKRCEEIFESTTTRNNEGRYIVRLPFRESDPKCVYGKSKEIALKRFKLLEKKLTKNPGLQVEYAKVLADYLKQQHMKQIKDPYEIGYPYAVYLPHHAVVREDKETTKVRVVYDASCKGVNHVSLNDSLMVGPKLQQDLRHILMRWRTHQFCVVADIIQMYRQVLVGNEDADFQRILWRPDPEQPISHYRLLTLTFGTACAPYLAVKSLQQLAKDEQMKYPVAAKITLEDFYMDDLLTGCETEDEAIHIYIEMNKLMKEGGFELQKWCSNSQVLLCYIEKDKKSTNDSLTFKINETIKVLGISWNKNEDNFRYTYHLPDLDEPMTKRRVLSNIARLYDPMGWIVPVLITAKIYMQKLWKSGLDWDQNLPTELLNEWLKFQDDLDNVKQICIPRWLNLKKGNPVELHVFVDASQVAYAAVVYIKTGDGDGNIHVNIVTAKTKVAPIEKEISIPRLELCAALLGTKLLFEVAQILDISKDKLFAWSDSMVVLAWLRGEPSRWNTFVSNRVSEIQNILDKDQWNHIPTDQNPADCASRGISVGELIDHNLWWHGPKIIRENHVYTSEMEFNTNLEERAIKTLTTQVHLTEDFIWTRFSTLSRMLRVLSYCRKMLKLKEPNSKGEINKNITVEEIHDTLNICIKATQKLYFEEEINQIKSKAGCVTKKSKLHTLSPFLDQNGLLRVGGRINQSTAGFDKRHPIIMPSESHLTKLIVLDAHHKTLHGGPQIMLNFIRSKYWIIHAREKAKKCYRDCVTCVRYSRQNNNQLMGQLPKVRLTPDKPFKSTGVDFTGHINIRFSPGRGSKSYKGYICVFICKVPGGNMVSRAIHLEAVSDLTAKGFIAAFRRFVSRRGRCQDMYSDNGTNFVGADKELKEMFSQAKSQLPNEIAHLLTEEGTTWHFVPPHAPNFGGIWEAAVRSTKKHLKRVIGDATLTFEELSTVLTQVEACLNSRPISFLSDNPDDPMPLTPGHFLIGEPLVTIPDIDYSESSLSGLQRWKLTQKMVNDFWRKWSNEYLVTLNNRYKWFTKRAEPDINDVVLVIDHNIPPAKWLLGRIIEKHPGKDNLTRVVTIKTKNAKINIHEEVTHPHDCDYESSSSSSSAERRSTSSTCCTVAGRGGDAPARL</sequence>
<dbReference type="InterPro" id="IPR040676">
    <property type="entry name" value="DUF5641"/>
</dbReference>
<evidence type="ECO:0000256" key="1">
    <source>
        <dbReference type="SAM" id="MobiDB-lite"/>
    </source>
</evidence>